<gene>
    <name evidence="7" type="ORF">GCM10017655_13260</name>
</gene>
<feature type="transmembrane region" description="Helical" evidence="5">
    <location>
        <begin position="169"/>
        <end position="187"/>
    </location>
</feature>
<feature type="transmembrane region" description="Helical" evidence="5">
    <location>
        <begin position="22"/>
        <end position="41"/>
    </location>
</feature>
<keyword evidence="8" id="KW-1185">Reference proteome</keyword>
<protein>
    <submittedName>
        <fullName evidence="7">MFS transporter</fullName>
    </submittedName>
</protein>
<feature type="transmembrane region" description="Helical" evidence="5">
    <location>
        <begin position="53"/>
        <end position="75"/>
    </location>
</feature>
<dbReference type="RefSeq" id="WP_271194492.1">
    <property type="nucleotide sequence ID" value="NZ_BSFN01000003.1"/>
</dbReference>
<dbReference type="PANTHER" id="PTHR23514:SF13">
    <property type="entry name" value="INNER MEMBRANE PROTEIN YBJJ"/>
    <property type="match status" value="1"/>
</dbReference>
<evidence type="ECO:0000256" key="2">
    <source>
        <dbReference type="ARBA" id="ARBA00022692"/>
    </source>
</evidence>
<evidence type="ECO:0000256" key="5">
    <source>
        <dbReference type="SAM" id="Phobius"/>
    </source>
</evidence>
<feature type="transmembrane region" description="Helical" evidence="5">
    <location>
        <begin position="298"/>
        <end position="321"/>
    </location>
</feature>
<evidence type="ECO:0000256" key="1">
    <source>
        <dbReference type="ARBA" id="ARBA00004141"/>
    </source>
</evidence>
<feature type="transmembrane region" description="Helical" evidence="5">
    <location>
        <begin position="199"/>
        <end position="222"/>
    </location>
</feature>
<feature type="transmembrane region" description="Helical" evidence="5">
    <location>
        <begin position="275"/>
        <end position="292"/>
    </location>
</feature>
<evidence type="ECO:0000259" key="6">
    <source>
        <dbReference type="PROSITE" id="PS50850"/>
    </source>
</evidence>
<dbReference type="Gene3D" id="1.20.1250.20">
    <property type="entry name" value="MFS general substrate transporter like domains"/>
    <property type="match status" value="2"/>
</dbReference>
<dbReference type="Pfam" id="PF07690">
    <property type="entry name" value="MFS_1"/>
    <property type="match status" value="1"/>
</dbReference>
<organism evidence="7 8">
    <name type="scientific">Pseudomonas turukhanskensis</name>
    <dbReference type="NCBI Taxonomy" id="1806536"/>
    <lineage>
        <taxon>Bacteria</taxon>
        <taxon>Pseudomonadati</taxon>
        <taxon>Pseudomonadota</taxon>
        <taxon>Gammaproteobacteria</taxon>
        <taxon>Pseudomonadales</taxon>
        <taxon>Pseudomonadaceae</taxon>
        <taxon>Pseudomonas</taxon>
    </lineage>
</organism>
<comment type="subcellular location">
    <subcellularLocation>
        <location evidence="1">Membrane</location>
        <topology evidence="1">Multi-pass membrane protein</topology>
    </subcellularLocation>
</comment>
<accession>A0A9W6K690</accession>
<dbReference type="GO" id="GO:0022857">
    <property type="term" value="F:transmembrane transporter activity"/>
    <property type="evidence" value="ECO:0007669"/>
    <property type="project" value="InterPro"/>
</dbReference>
<dbReference type="GO" id="GO:0016020">
    <property type="term" value="C:membrane"/>
    <property type="evidence" value="ECO:0007669"/>
    <property type="project" value="UniProtKB-SubCell"/>
</dbReference>
<feature type="transmembrane region" description="Helical" evidence="5">
    <location>
        <begin position="82"/>
        <end position="101"/>
    </location>
</feature>
<dbReference type="EMBL" id="BSFN01000003">
    <property type="protein sequence ID" value="GLK88264.1"/>
    <property type="molecule type" value="Genomic_DNA"/>
</dbReference>
<keyword evidence="2 5" id="KW-0812">Transmembrane</keyword>
<evidence type="ECO:0000256" key="4">
    <source>
        <dbReference type="ARBA" id="ARBA00023136"/>
    </source>
</evidence>
<reference evidence="7" key="1">
    <citation type="journal article" date="2014" name="Int. J. Syst. Evol. Microbiol.">
        <title>Complete genome sequence of Corynebacterium casei LMG S-19264T (=DSM 44701T), isolated from a smear-ripened cheese.</title>
        <authorList>
            <consortium name="US DOE Joint Genome Institute (JGI-PGF)"/>
            <person name="Walter F."/>
            <person name="Albersmeier A."/>
            <person name="Kalinowski J."/>
            <person name="Ruckert C."/>
        </authorList>
    </citation>
    <scope>NUCLEOTIDE SEQUENCE</scope>
    <source>
        <strain evidence="7">VKM B-2935</strain>
    </source>
</reference>
<keyword evidence="4 5" id="KW-0472">Membrane</keyword>
<feature type="domain" description="Major facilitator superfamily (MFS) profile" evidence="6">
    <location>
        <begin position="208"/>
        <end position="385"/>
    </location>
</feature>
<sequence>MSVAESSLAVPTHAQQKSSTRWAFFIAGFAMAAWAPLVPFAKARAGLSEGSLGLLLLCLGVGSLLTMPLAGALASRFGCRRVIVAAAAVVCLALPLLAVFASWPLLAITLALFGAALGCMDCTINLQAVMVEKNSDRPLMSGFHGLFSVGCIAGAAGVSLLLALGSGPLLATAAVVATVIAVLLYSARDLLPFGSASNGPAFAIPHGVVLLIGAVCFILFLAEGAMLDWSAVFLVEAKQLASAHSGIGYVAFSCAMTAGRLTGDRVVHRVGRQRVVLMGSLMAALGLVVVTLSPNWELALLGFVLVGAGCSNVVPVMFSLIGKQTVMPENVAIPAVSTLGYGGILLGPAFIGFIAHGSSLAVALLVLAALLVGAGLLSRVLRLGN</sequence>
<dbReference type="Proteomes" id="UP001143328">
    <property type="component" value="Unassembled WGS sequence"/>
</dbReference>
<dbReference type="AlphaFoldDB" id="A0A9W6K690"/>
<proteinExistence type="predicted"/>
<comment type="caution">
    <text evidence="7">The sequence shown here is derived from an EMBL/GenBank/DDBJ whole genome shotgun (WGS) entry which is preliminary data.</text>
</comment>
<feature type="transmembrane region" description="Helical" evidence="5">
    <location>
        <begin position="333"/>
        <end position="354"/>
    </location>
</feature>
<reference evidence="7" key="2">
    <citation type="submission" date="2023-01" db="EMBL/GenBank/DDBJ databases">
        <authorList>
            <person name="Sun Q."/>
            <person name="Evtushenko L."/>
        </authorList>
    </citation>
    <scope>NUCLEOTIDE SEQUENCE</scope>
    <source>
        <strain evidence="7">VKM B-2935</strain>
    </source>
</reference>
<dbReference type="PROSITE" id="PS50850">
    <property type="entry name" value="MFS"/>
    <property type="match status" value="1"/>
</dbReference>
<dbReference type="CDD" id="cd17393">
    <property type="entry name" value="MFS_MosC_like"/>
    <property type="match status" value="1"/>
</dbReference>
<dbReference type="PANTHER" id="PTHR23514">
    <property type="entry name" value="BYPASS OF STOP CODON PROTEIN 6"/>
    <property type="match status" value="1"/>
</dbReference>
<name>A0A9W6K690_9PSED</name>
<evidence type="ECO:0000313" key="7">
    <source>
        <dbReference type="EMBL" id="GLK88264.1"/>
    </source>
</evidence>
<dbReference type="InterPro" id="IPR036259">
    <property type="entry name" value="MFS_trans_sf"/>
</dbReference>
<evidence type="ECO:0000313" key="8">
    <source>
        <dbReference type="Proteomes" id="UP001143328"/>
    </source>
</evidence>
<evidence type="ECO:0000256" key="3">
    <source>
        <dbReference type="ARBA" id="ARBA00022989"/>
    </source>
</evidence>
<dbReference type="SUPFAM" id="SSF103473">
    <property type="entry name" value="MFS general substrate transporter"/>
    <property type="match status" value="1"/>
</dbReference>
<feature type="transmembrane region" description="Helical" evidence="5">
    <location>
        <begin position="143"/>
        <end position="163"/>
    </location>
</feature>
<dbReference type="InterPro" id="IPR051788">
    <property type="entry name" value="MFS_Transporter"/>
</dbReference>
<feature type="transmembrane region" description="Helical" evidence="5">
    <location>
        <begin position="242"/>
        <end position="263"/>
    </location>
</feature>
<keyword evidence="3 5" id="KW-1133">Transmembrane helix</keyword>
<feature type="transmembrane region" description="Helical" evidence="5">
    <location>
        <begin position="360"/>
        <end position="381"/>
    </location>
</feature>
<feature type="transmembrane region" description="Helical" evidence="5">
    <location>
        <begin position="107"/>
        <end position="131"/>
    </location>
</feature>
<dbReference type="InterPro" id="IPR020846">
    <property type="entry name" value="MFS_dom"/>
</dbReference>
<dbReference type="InterPro" id="IPR011701">
    <property type="entry name" value="MFS"/>
</dbReference>